<feature type="region of interest" description="Disordered" evidence="1">
    <location>
        <begin position="800"/>
        <end position="917"/>
    </location>
</feature>
<feature type="compositionally biased region" description="Low complexity" evidence="1">
    <location>
        <begin position="611"/>
        <end position="625"/>
    </location>
</feature>
<dbReference type="InterPro" id="IPR021582">
    <property type="entry name" value="Aim21"/>
</dbReference>
<feature type="region of interest" description="Disordered" evidence="1">
    <location>
        <begin position="329"/>
        <end position="688"/>
    </location>
</feature>
<gene>
    <name evidence="2" type="ORF">NEMBOFW57_008949</name>
</gene>
<feature type="compositionally biased region" description="Low complexity" evidence="1">
    <location>
        <begin position="752"/>
        <end position="766"/>
    </location>
</feature>
<evidence type="ECO:0000313" key="2">
    <source>
        <dbReference type="EMBL" id="KAG7286638.1"/>
    </source>
</evidence>
<feature type="region of interest" description="Disordered" evidence="1">
    <location>
        <begin position="1"/>
        <end position="252"/>
    </location>
</feature>
<feature type="compositionally biased region" description="Basic and acidic residues" evidence="1">
    <location>
        <begin position="715"/>
        <end position="744"/>
    </location>
</feature>
<evidence type="ECO:0000313" key="3">
    <source>
        <dbReference type="Proteomes" id="UP001197093"/>
    </source>
</evidence>
<name>A0AAD4HZC3_9PEZI</name>
<comment type="caution">
    <text evidence="2">The sequence shown here is derived from an EMBL/GenBank/DDBJ whole genome shotgun (WGS) entry which is preliminary data.</text>
</comment>
<feature type="compositionally biased region" description="Low complexity" evidence="1">
    <location>
        <begin position="822"/>
        <end position="880"/>
    </location>
</feature>
<proteinExistence type="predicted"/>
<sequence length="917" mass="97676">MAAATASPPVIPPRPSKSDDKASTSAPMVPPRPTNKRVHRPLSPNPERFAPSPLNESVFLKSPKGLQPHNGDPIPRSTSVELPSLGEEGKEYDNLAEELSPSDDGSASPEQTRTVAQDLKLHAPKPSLPASSAKQRVMAVTRTDSERAASFGIGRASSIDESTAAQPSNRSLRKKASTASQLSTAESHIDDEQGIPEIGLQVPMYKNAGDVQAPSPAPASAEGTKGRHHTRKTSSRGNLPPGSYGLHGHGVAPQDKLEKAYFEKHPDLLRKEKVQHHYDRPNDYSMSREGLDKIVQETAAHGHGLAVKDYAGTPSDQVGWQALEESASRIASPGVASPELKPQAIHVDEPNRRRSVMFSDTESANGAEEVDRPYTAPILAEDEVAKDPKGNAAQPAVTPPFELEETGSRPSSRPASVHRGSSFELRSTPLEDVEEYEPLFKDDDKKDVQPPVKEEKKHRNSIPNRFPSADVWEDAPSSVFYTAEVSTPELFDEQDKEEKPSPSNIPSPREGETAAQAFARHQEELAEKEAHGQRALQKPVWAQHQKHLTGEKSSARPIMQQRFPSRDVWEDAPESLQLETTVSTPQQDDAPSPSPADTLRPDIPERPQPKSPEVSAPAPAPSEKPSIPDRPKPRQPSSTDDKPAIPERPKPAIPPRPVKAGPTSGGLEPAEAAAPPRQKPAVPARPMGSKIAALQAGFMNDLNRRLQLGPQAPPAKKEESHEGEGEGEKAAEEKEKVPLADARKGRARGPQRRAPAAASVAPAAAAAEEKSKPAAAVVFGVSKAVTFFEIDPDEGVVKAGAEAASASAPAAAAAEQEKEAQESATAPQAEAEPQTAPAPAPASESQAEAAPEPDAKAAVTTAPASEPQATEPEPEAATETKSLATNMAGETLVAEQVKKEDDGEDEGGVEPVKVVEN</sequence>
<protein>
    <recommendedName>
        <fullName evidence="4">Altered inheritance of mitochondria protein 21</fullName>
    </recommendedName>
</protein>
<dbReference type="Pfam" id="PF11489">
    <property type="entry name" value="Aim21"/>
    <property type="match status" value="1"/>
</dbReference>
<feature type="compositionally biased region" description="Polar residues" evidence="1">
    <location>
        <begin position="177"/>
        <end position="186"/>
    </location>
</feature>
<evidence type="ECO:0008006" key="4">
    <source>
        <dbReference type="Google" id="ProtNLM"/>
    </source>
</evidence>
<evidence type="ECO:0000256" key="1">
    <source>
        <dbReference type="SAM" id="MobiDB-lite"/>
    </source>
</evidence>
<dbReference type="EMBL" id="JAHCVI010000004">
    <property type="protein sequence ID" value="KAG7286638.1"/>
    <property type="molecule type" value="Genomic_DNA"/>
</dbReference>
<feature type="compositionally biased region" description="Basic and acidic residues" evidence="1">
    <location>
        <begin position="438"/>
        <end position="457"/>
    </location>
</feature>
<feature type="compositionally biased region" description="Polar residues" evidence="1">
    <location>
        <begin position="103"/>
        <end position="115"/>
    </location>
</feature>
<feature type="compositionally biased region" description="Basic and acidic residues" evidence="1">
    <location>
        <begin position="599"/>
        <end position="608"/>
    </location>
</feature>
<organism evidence="2 3">
    <name type="scientific">Staphylotrichum longicolle</name>
    <dbReference type="NCBI Taxonomy" id="669026"/>
    <lineage>
        <taxon>Eukaryota</taxon>
        <taxon>Fungi</taxon>
        <taxon>Dikarya</taxon>
        <taxon>Ascomycota</taxon>
        <taxon>Pezizomycotina</taxon>
        <taxon>Sordariomycetes</taxon>
        <taxon>Sordariomycetidae</taxon>
        <taxon>Sordariales</taxon>
        <taxon>Chaetomiaceae</taxon>
        <taxon>Staphylotrichum</taxon>
    </lineage>
</organism>
<feature type="compositionally biased region" description="Basic and acidic residues" evidence="1">
    <location>
        <begin position="639"/>
        <end position="650"/>
    </location>
</feature>
<feature type="compositionally biased region" description="Basic and acidic residues" evidence="1">
    <location>
        <begin position="520"/>
        <end position="532"/>
    </location>
</feature>
<accession>A0AAD4HZC3</accession>
<feature type="compositionally biased region" description="Polar residues" evidence="1">
    <location>
        <begin position="159"/>
        <end position="170"/>
    </location>
</feature>
<reference evidence="2" key="1">
    <citation type="submission" date="2023-02" db="EMBL/GenBank/DDBJ databases">
        <authorList>
            <person name="Palmer J.M."/>
        </authorList>
    </citation>
    <scope>NUCLEOTIDE SEQUENCE</scope>
    <source>
        <strain evidence="2">FW57</strain>
    </source>
</reference>
<feature type="region of interest" description="Disordered" evidence="1">
    <location>
        <begin position="702"/>
        <end position="773"/>
    </location>
</feature>
<feature type="compositionally biased region" description="Polar residues" evidence="1">
    <location>
        <begin position="577"/>
        <end position="589"/>
    </location>
</feature>
<feature type="compositionally biased region" description="Low complexity" evidence="1">
    <location>
        <begin position="800"/>
        <end position="814"/>
    </location>
</feature>
<dbReference type="AlphaFoldDB" id="A0AAD4HZC3"/>
<keyword evidence="3" id="KW-1185">Reference proteome</keyword>
<dbReference type="Proteomes" id="UP001197093">
    <property type="component" value="Unassembled WGS sequence"/>
</dbReference>